<dbReference type="PANTHER" id="PTHR47706">
    <property type="entry name" value="NMRA-LIKE FAMILY PROTEIN"/>
    <property type="match status" value="1"/>
</dbReference>
<dbReference type="InterPro" id="IPR008030">
    <property type="entry name" value="NmrA-like"/>
</dbReference>
<name>A0ABU2J8Z3_9ACTN</name>
<dbReference type="RefSeq" id="WP_311422606.1">
    <property type="nucleotide sequence ID" value="NZ_JAVREH010000008.1"/>
</dbReference>
<dbReference type="PANTHER" id="PTHR47706:SF1">
    <property type="entry name" value="CIPA-LIKE, PUTATIVE (AFU_ORTHOLOGUE AFUA_1G12460)-RELATED"/>
    <property type="match status" value="1"/>
</dbReference>
<dbReference type="InterPro" id="IPR051609">
    <property type="entry name" value="NmrA/Isoflavone_reductase-like"/>
</dbReference>
<keyword evidence="1" id="KW-0521">NADP</keyword>
<evidence type="ECO:0000256" key="2">
    <source>
        <dbReference type="ARBA" id="ARBA00023002"/>
    </source>
</evidence>
<comment type="caution">
    <text evidence="4">The sequence shown here is derived from an EMBL/GenBank/DDBJ whole genome shotgun (WGS) entry which is preliminary data.</text>
</comment>
<gene>
    <name evidence="4" type="ORF">RM423_08580</name>
</gene>
<keyword evidence="2" id="KW-0560">Oxidoreductase</keyword>
<dbReference type="InterPro" id="IPR036291">
    <property type="entry name" value="NAD(P)-bd_dom_sf"/>
</dbReference>
<evidence type="ECO:0000313" key="5">
    <source>
        <dbReference type="Proteomes" id="UP001183176"/>
    </source>
</evidence>
<dbReference type="Gene3D" id="3.40.50.720">
    <property type="entry name" value="NAD(P)-binding Rossmann-like Domain"/>
    <property type="match status" value="1"/>
</dbReference>
<evidence type="ECO:0000259" key="3">
    <source>
        <dbReference type="Pfam" id="PF05368"/>
    </source>
</evidence>
<evidence type="ECO:0000256" key="1">
    <source>
        <dbReference type="ARBA" id="ARBA00022857"/>
    </source>
</evidence>
<dbReference type="Gene3D" id="3.90.25.10">
    <property type="entry name" value="UDP-galactose 4-epimerase, domain 1"/>
    <property type="match status" value="1"/>
</dbReference>
<feature type="domain" description="NmrA-like" evidence="3">
    <location>
        <begin position="13"/>
        <end position="271"/>
    </location>
</feature>
<proteinExistence type="predicted"/>
<keyword evidence="5" id="KW-1185">Reference proteome</keyword>
<dbReference type="Pfam" id="PF05368">
    <property type="entry name" value="NmrA"/>
    <property type="match status" value="1"/>
</dbReference>
<dbReference type="EMBL" id="JAVREH010000008">
    <property type="protein sequence ID" value="MDT0261450.1"/>
    <property type="molecule type" value="Genomic_DNA"/>
</dbReference>
<accession>A0ABU2J8Z3</accession>
<evidence type="ECO:0000313" key="4">
    <source>
        <dbReference type="EMBL" id="MDT0261450.1"/>
    </source>
</evidence>
<protein>
    <submittedName>
        <fullName evidence="4">NmrA family NAD(P)-binding protein</fullName>
    </submittedName>
</protein>
<dbReference type="SUPFAM" id="SSF51735">
    <property type="entry name" value="NAD(P)-binding Rossmann-fold domains"/>
    <property type="match status" value="1"/>
</dbReference>
<organism evidence="4 5">
    <name type="scientific">Jatrophihabitans lederbergiae</name>
    <dbReference type="NCBI Taxonomy" id="3075547"/>
    <lineage>
        <taxon>Bacteria</taxon>
        <taxon>Bacillati</taxon>
        <taxon>Actinomycetota</taxon>
        <taxon>Actinomycetes</taxon>
        <taxon>Jatrophihabitantales</taxon>
        <taxon>Jatrophihabitantaceae</taxon>
        <taxon>Jatrophihabitans</taxon>
    </lineage>
</organism>
<sequence>MTTRTTAGTPAATTTVLLAGATGMLGNRIAAHLLDQADVQVRLLLRATRAADPAKAQALDTLIAAGATVAIGDVTDPASLDAATAGVDVVVSALQGGRDIIVDGQVALAQAAARNGARRFLPSDFAIDLFAAPEGAPQFDARRQADRTIDALPMQVVHVLNGAFMDMMLDPATPGLIDVSAGTVMLYGTGDEQFDLTTVEDTARFTARLATDPADVSGVRYLSGARASFNTIIAETERLTGTPLTRTVLGSADDLRHITASADDPWSVVPQWYFLAMLTVAPFATNDNDRYTDARPTGLRDYLTQAHQALAAAA</sequence>
<reference evidence="5" key="1">
    <citation type="submission" date="2023-07" db="EMBL/GenBank/DDBJ databases">
        <title>30 novel species of actinomycetes from the DSMZ collection.</title>
        <authorList>
            <person name="Nouioui I."/>
        </authorList>
    </citation>
    <scope>NUCLEOTIDE SEQUENCE [LARGE SCALE GENOMIC DNA]</scope>
    <source>
        <strain evidence="5">DSM 44399</strain>
    </source>
</reference>
<dbReference type="Proteomes" id="UP001183176">
    <property type="component" value="Unassembled WGS sequence"/>
</dbReference>